<evidence type="ECO:0000313" key="5">
    <source>
        <dbReference type="Proteomes" id="UP000633365"/>
    </source>
</evidence>
<dbReference type="Pfam" id="PF01522">
    <property type="entry name" value="Polysacc_deac_1"/>
    <property type="match status" value="1"/>
</dbReference>
<feature type="domain" description="NodB homology" evidence="3">
    <location>
        <begin position="4"/>
        <end position="247"/>
    </location>
</feature>
<dbReference type="InterPro" id="IPR002509">
    <property type="entry name" value="NODB_dom"/>
</dbReference>
<organism evidence="4 5">
    <name type="scientific">Ruminococcus difficilis</name>
    <dbReference type="NCBI Taxonomy" id="2763069"/>
    <lineage>
        <taxon>Bacteria</taxon>
        <taxon>Bacillati</taxon>
        <taxon>Bacillota</taxon>
        <taxon>Clostridia</taxon>
        <taxon>Eubacteriales</taxon>
        <taxon>Oscillospiraceae</taxon>
        <taxon>Ruminococcus</taxon>
    </lineage>
</organism>
<dbReference type="Gene3D" id="3.20.20.370">
    <property type="entry name" value="Glycoside hydrolase/deacetylase"/>
    <property type="match status" value="1"/>
</dbReference>
<name>A0A934WS12_9FIRM</name>
<dbReference type="Proteomes" id="UP000633365">
    <property type="component" value="Unassembled WGS sequence"/>
</dbReference>
<sequence length="247" mass="28303">MGQKLFTLSFDDGTEQDCRLIALMEKYGVKGTFNISSGIFGRKSYIKRVGNGGKSAAEKDILHPELYVNHYILTEKDALSLYSSSNVEIASHGTHHLVQSDLTKEQTEEEITQDFERLSELFGYRVVGHAFPKDTFNGNVIEALKRNGALYARRVSRERPKDFSFNRNELILMPTCRHTDPFSDELLNKFINTPAGNDDMVFVLWGHSYELDYGTKLGCYEHIERLFQTVSHAKDIRFVTNRELYEA</sequence>
<dbReference type="GO" id="GO:0005576">
    <property type="term" value="C:extracellular region"/>
    <property type="evidence" value="ECO:0007669"/>
    <property type="project" value="UniProtKB-SubCell"/>
</dbReference>
<protein>
    <submittedName>
        <fullName evidence="4">Polysaccharide deacetylase family protein</fullName>
    </submittedName>
</protein>
<reference evidence="4" key="1">
    <citation type="submission" date="2021-01" db="EMBL/GenBank/DDBJ databases">
        <title>Genome public.</title>
        <authorList>
            <person name="Liu C."/>
            <person name="Sun Q."/>
        </authorList>
    </citation>
    <scope>NUCLEOTIDE SEQUENCE</scope>
    <source>
        <strain evidence="4">M6</strain>
    </source>
</reference>
<evidence type="ECO:0000259" key="3">
    <source>
        <dbReference type="PROSITE" id="PS51677"/>
    </source>
</evidence>
<dbReference type="PANTHER" id="PTHR34216">
    <property type="match status" value="1"/>
</dbReference>
<dbReference type="InterPro" id="IPR011330">
    <property type="entry name" value="Glyco_hydro/deAcase_b/a-brl"/>
</dbReference>
<dbReference type="AlphaFoldDB" id="A0A934WS12"/>
<dbReference type="GO" id="GO:0016810">
    <property type="term" value="F:hydrolase activity, acting on carbon-nitrogen (but not peptide) bonds"/>
    <property type="evidence" value="ECO:0007669"/>
    <property type="project" value="InterPro"/>
</dbReference>
<comment type="caution">
    <text evidence="4">The sequence shown here is derived from an EMBL/GenBank/DDBJ whole genome shotgun (WGS) entry which is preliminary data.</text>
</comment>
<keyword evidence="5" id="KW-1185">Reference proteome</keyword>
<gene>
    <name evidence="4" type="ORF">JKK62_09475</name>
</gene>
<evidence type="ECO:0000256" key="1">
    <source>
        <dbReference type="ARBA" id="ARBA00004613"/>
    </source>
</evidence>
<dbReference type="PANTHER" id="PTHR34216:SF3">
    <property type="entry name" value="POLY-BETA-1,6-N-ACETYL-D-GLUCOSAMINE N-DEACETYLASE"/>
    <property type="match status" value="1"/>
</dbReference>
<evidence type="ECO:0000256" key="2">
    <source>
        <dbReference type="ARBA" id="ARBA00022729"/>
    </source>
</evidence>
<keyword evidence="2" id="KW-0732">Signal</keyword>
<dbReference type="InterPro" id="IPR051398">
    <property type="entry name" value="Polysacch_Deacetylase"/>
</dbReference>
<comment type="subcellular location">
    <subcellularLocation>
        <location evidence="1">Secreted</location>
    </subcellularLocation>
</comment>
<dbReference type="EMBL" id="JAEQMG010000095">
    <property type="protein sequence ID" value="MBK6088871.1"/>
    <property type="molecule type" value="Genomic_DNA"/>
</dbReference>
<accession>A0A934WS12</accession>
<dbReference type="SUPFAM" id="SSF88713">
    <property type="entry name" value="Glycoside hydrolase/deacetylase"/>
    <property type="match status" value="1"/>
</dbReference>
<dbReference type="RefSeq" id="WP_186833896.1">
    <property type="nucleotide sequence ID" value="NZ_JAEQMG010000095.1"/>
</dbReference>
<dbReference type="PROSITE" id="PS51677">
    <property type="entry name" value="NODB"/>
    <property type="match status" value="1"/>
</dbReference>
<evidence type="ECO:0000313" key="4">
    <source>
        <dbReference type="EMBL" id="MBK6088871.1"/>
    </source>
</evidence>
<proteinExistence type="predicted"/>
<dbReference type="GO" id="GO:0005975">
    <property type="term" value="P:carbohydrate metabolic process"/>
    <property type="evidence" value="ECO:0007669"/>
    <property type="project" value="InterPro"/>
</dbReference>